<name>A0ABT2GD66_9MICO</name>
<dbReference type="Proteomes" id="UP001165580">
    <property type="component" value="Unassembled WGS sequence"/>
</dbReference>
<evidence type="ECO:0000313" key="2">
    <source>
        <dbReference type="Proteomes" id="UP001165580"/>
    </source>
</evidence>
<evidence type="ECO:0000313" key="1">
    <source>
        <dbReference type="EMBL" id="MCS5714164.1"/>
    </source>
</evidence>
<sequence length="283" mass="30460">MTTPTSAPFEYDSNPALSATGLKGFTLPLSPSGKTALFPPPPWDYSAEMLVVDFTADRDTLARYLPAGLVPTAEGSASFGFGRWNAGAEADPRMKADPARGQHDEAYLLIHAMMGDKKVGFLAFSWVSTELSQIRGLVQGFPKKLGSAFISRPVEVGTGGPRREPGHTFHAHVNSMNRRLATASVTLDTAEEAGYVPPPASIPHLYLRMFPSLAQAEASVLELSTLSLRDMEVGSTYSGDATLEFGESEYEELHELGPITAGRGYHYWYAMTILSGSVTPLSA</sequence>
<accession>A0ABT2GD66</accession>
<dbReference type="SUPFAM" id="SSF160104">
    <property type="entry name" value="Acetoacetate decarboxylase-like"/>
    <property type="match status" value="1"/>
</dbReference>
<dbReference type="Gene3D" id="2.40.400.10">
    <property type="entry name" value="Acetoacetate decarboxylase-like"/>
    <property type="match status" value="1"/>
</dbReference>
<reference evidence="1" key="1">
    <citation type="submission" date="2022-08" db="EMBL/GenBank/DDBJ databases">
        <authorList>
            <person name="Deng Y."/>
            <person name="Han X.-F."/>
            <person name="Zhang Y.-Q."/>
        </authorList>
    </citation>
    <scope>NUCLEOTIDE SEQUENCE</scope>
    <source>
        <strain evidence="1">CPCC 205716</strain>
    </source>
</reference>
<proteinExistence type="predicted"/>
<dbReference type="RefSeq" id="WP_259485692.1">
    <property type="nucleotide sequence ID" value="NZ_JANTEZ010000002.1"/>
</dbReference>
<dbReference type="InterPro" id="IPR010451">
    <property type="entry name" value="Acetoacetate_decarboxylase"/>
</dbReference>
<protein>
    <submittedName>
        <fullName evidence="1">Acetoacetate decarboxylase family protein</fullName>
    </submittedName>
</protein>
<comment type="caution">
    <text evidence="1">The sequence shown here is derived from an EMBL/GenBank/DDBJ whole genome shotgun (WGS) entry which is preliminary data.</text>
</comment>
<gene>
    <name evidence="1" type="ORF">NVV95_06315</name>
</gene>
<dbReference type="InterPro" id="IPR023375">
    <property type="entry name" value="ADC_dom_sf"/>
</dbReference>
<dbReference type="EMBL" id="JANTEZ010000002">
    <property type="protein sequence ID" value="MCS5714164.1"/>
    <property type="molecule type" value="Genomic_DNA"/>
</dbReference>
<keyword evidence="2" id="KW-1185">Reference proteome</keyword>
<dbReference type="Pfam" id="PF06314">
    <property type="entry name" value="ADC"/>
    <property type="match status" value="1"/>
</dbReference>
<organism evidence="1 2">
    <name type="scientific">Herbiconiux gentiana</name>
    <dbReference type="NCBI Taxonomy" id="2970912"/>
    <lineage>
        <taxon>Bacteria</taxon>
        <taxon>Bacillati</taxon>
        <taxon>Actinomycetota</taxon>
        <taxon>Actinomycetes</taxon>
        <taxon>Micrococcales</taxon>
        <taxon>Microbacteriaceae</taxon>
        <taxon>Herbiconiux</taxon>
    </lineage>
</organism>